<comment type="caution">
    <text evidence="1">The sequence shown here is derived from an EMBL/GenBank/DDBJ whole genome shotgun (WGS) entry which is preliminary data.</text>
</comment>
<dbReference type="GO" id="GO:0047746">
    <property type="term" value="F:chlorophyllase activity"/>
    <property type="evidence" value="ECO:0007669"/>
    <property type="project" value="TreeGrafter"/>
</dbReference>
<dbReference type="InterPro" id="IPR017395">
    <property type="entry name" value="Chlorophyllase-like"/>
</dbReference>
<dbReference type="Proteomes" id="UP001054252">
    <property type="component" value="Unassembled WGS sequence"/>
</dbReference>
<dbReference type="Pfam" id="PF07224">
    <property type="entry name" value="Chlorophyllase"/>
    <property type="match status" value="1"/>
</dbReference>
<dbReference type="EMBL" id="BPVZ01000001">
    <property type="protein sequence ID" value="GKU86517.1"/>
    <property type="molecule type" value="Genomic_DNA"/>
</dbReference>
<dbReference type="GO" id="GO:0015996">
    <property type="term" value="P:chlorophyll catabolic process"/>
    <property type="evidence" value="ECO:0007669"/>
    <property type="project" value="TreeGrafter"/>
</dbReference>
<dbReference type="AlphaFoldDB" id="A0AAV5HJA2"/>
<dbReference type="Gene3D" id="3.40.50.1820">
    <property type="entry name" value="alpha/beta hydrolase"/>
    <property type="match status" value="1"/>
</dbReference>
<gene>
    <name evidence="1" type="ORF">SLEP1_g1029</name>
</gene>
<dbReference type="PANTHER" id="PTHR33428">
    <property type="entry name" value="CHLOROPHYLLASE-2, CHLOROPLASTIC"/>
    <property type="match status" value="1"/>
</dbReference>
<reference evidence="1 2" key="1">
    <citation type="journal article" date="2021" name="Commun. Biol.">
        <title>The genome of Shorea leprosula (Dipterocarpaceae) highlights the ecological relevance of drought in aseasonal tropical rainforests.</title>
        <authorList>
            <person name="Ng K.K.S."/>
            <person name="Kobayashi M.J."/>
            <person name="Fawcett J.A."/>
            <person name="Hatakeyama M."/>
            <person name="Paape T."/>
            <person name="Ng C.H."/>
            <person name="Ang C.C."/>
            <person name="Tnah L.H."/>
            <person name="Lee C.T."/>
            <person name="Nishiyama T."/>
            <person name="Sese J."/>
            <person name="O'Brien M.J."/>
            <person name="Copetti D."/>
            <person name="Mohd Noor M.I."/>
            <person name="Ong R.C."/>
            <person name="Putra M."/>
            <person name="Sireger I.Z."/>
            <person name="Indrioko S."/>
            <person name="Kosugi Y."/>
            <person name="Izuno A."/>
            <person name="Isagi Y."/>
            <person name="Lee S.L."/>
            <person name="Shimizu K.K."/>
        </authorList>
    </citation>
    <scope>NUCLEOTIDE SEQUENCE [LARGE SCALE GENOMIC DNA]</scope>
    <source>
        <strain evidence="1">214</strain>
    </source>
</reference>
<name>A0AAV5HJA2_9ROSI</name>
<sequence>MTSLREVTPVPSTSTLPASTTLPVFKEGNCHPKVIEVEAPSTRCSNIKDDTSSSSSSPSPPKPLLIFTPTTAGTYPVILFFHGFYLRNYFYTDLLNFICSHGFIIVAPQLCNIIPPGGQEEVDLAGEVADWVPLGLKSFLPENVEANLLKLNLVGHSRGGKTAFAVALGYSKTTQKFSALVGIDPVAGKSVHCRTQPHILTFRPCSFNLSIPITVIGTGLGGVKKNCLSVPCAPDGVNHVEFFNECKPPRAHFVATNYGHMDMLNDGLRGIVGVMADCLCTNSSRPRDPMRKCVGGIVVAFLNAYLEGQNGDFLTIVREPSVAPVDLSSVELDE</sequence>
<keyword evidence="2" id="KW-1185">Reference proteome</keyword>
<accession>A0AAV5HJA2</accession>
<dbReference type="InterPro" id="IPR029058">
    <property type="entry name" value="AB_hydrolase_fold"/>
</dbReference>
<dbReference type="PANTHER" id="PTHR33428:SF10">
    <property type="entry name" value="CHLOROPHYLLASE-1"/>
    <property type="match status" value="1"/>
</dbReference>
<dbReference type="SUPFAM" id="SSF53474">
    <property type="entry name" value="alpha/beta-Hydrolases"/>
    <property type="match status" value="1"/>
</dbReference>
<evidence type="ECO:0000313" key="1">
    <source>
        <dbReference type="EMBL" id="GKU86517.1"/>
    </source>
</evidence>
<protein>
    <recommendedName>
        <fullName evidence="3">Chlorophyllase</fullName>
    </recommendedName>
</protein>
<organism evidence="1 2">
    <name type="scientific">Rubroshorea leprosula</name>
    <dbReference type="NCBI Taxonomy" id="152421"/>
    <lineage>
        <taxon>Eukaryota</taxon>
        <taxon>Viridiplantae</taxon>
        <taxon>Streptophyta</taxon>
        <taxon>Embryophyta</taxon>
        <taxon>Tracheophyta</taxon>
        <taxon>Spermatophyta</taxon>
        <taxon>Magnoliopsida</taxon>
        <taxon>eudicotyledons</taxon>
        <taxon>Gunneridae</taxon>
        <taxon>Pentapetalae</taxon>
        <taxon>rosids</taxon>
        <taxon>malvids</taxon>
        <taxon>Malvales</taxon>
        <taxon>Dipterocarpaceae</taxon>
        <taxon>Rubroshorea</taxon>
    </lineage>
</organism>
<evidence type="ECO:0008006" key="3">
    <source>
        <dbReference type="Google" id="ProtNLM"/>
    </source>
</evidence>
<proteinExistence type="predicted"/>
<evidence type="ECO:0000313" key="2">
    <source>
        <dbReference type="Proteomes" id="UP001054252"/>
    </source>
</evidence>